<comment type="subcellular location">
    <subcellularLocation>
        <location evidence="1 9">Cell outer membrane</location>
        <topology evidence="1 9">Multi-pass membrane protein</topology>
    </subcellularLocation>
</comment>
<feature type="signal peptide" evidence="11">
    <location>
        <begin position="1"/>
        <end position="26"/>
    </location>
</feature>
<dbReference type="Gene3D" id="2.170.130.10">
    <property type="entry name" value="TonB-dependent receptor, plug domain"/>
    <property type="match status" value="1"/>
</dbReference>
<comment type="caution">
    <text evidence="14">The sequence shown here is derived from an EMBL/GenBank/DDBJ whole genome shotgun (WGS) entry which is preliminary data.</text>
</comment>
<dbReference type="GO" id="GO:0044718">
    <property type="term" value="P:siderophore transmembrane transport"/>
    <property type="evidence" value="ECO:0007669"/>
    <property type="project" value="TreeGrafter"/>
</dbReference>
<dbReference type="InterPro" id="IPR037066">
    <property type="entry name" value="Plug_dom_sf"/>
</dbReference>
<evidence type="ECO:0000256" key="6">
    <source>
        <dbReference type="ARBA" id="ARBA00023077"/>
    </source>
</evidence>
<comment type="similarity">
    <text evidence="2 9 10">Belongs to the TonB-dependent receptor family.</text>
</comment>
<feature type="domain" description="TonB-dependent receptor plug" evidence="13">
    <location>
        <begin position="48"/>
        <end position="161"/>
    </location>
</feature>
<dbReference type="SUPFAM" id="SSF56935">
    <property type="entry name" value="Porins"/>
    <property type="match status" value="1"/>
</dbReference>
<keyword evidence="8 9" id="KW-0998">Cell outer membrane</keyword>
<feature type="chain" id="PRO_5016885595" evidence="11">
    <location>
        <begin position="27"/>
        <end position="666"/>
    </location>
</feature>
<evidence type="ECO:0000256" key="2">
    <source>
        <dbReference type="ARBA" id="ARBA00009810"/>
    </source>
</evidence>
<evidence type="ECO:0000256" key="10">
    <source>
        <dbReference type="RuleBase" id="RU003357"/>
    </source>
</evidence>
<dbReference type="PANTHER" id="PTHR30069:SF41">
    <property type="entry name" value="HEME_HEMOPEXIN UTILIZATION PROTEIN C"/>
    <property type="match status" value="1"/>
</dbReference>
<dbReference type="InterPro" id="IPR036942">
    <property type="entry name" value="Beta-barrel_TonB_sf"/>
</dbReference>
<dbReference type="PROSITE" id="PS52016">
    <property type="entry name" value="TONB_DEPENDENT_REC_3"/>
    <property type="match status" value="1"/>
</dbReference>
<evidence type="ECO:0000259" key="12">
    <source>
        <dbReference type="Pfam" id="PF00593"/>
    </source>
</evidence>
<keyword evidence="5 9" id="KW-0812">Transmembrane</keyword>
<dbReference type="Gene3D" id="2.40.170.20">
    <property type="entry name" value="TonB-dependent receptor, beta-barrel domain"/>
    <property type="match status" value="1"/>
</dbReference>
<dbReference type="GO" id="GO:0015344">
    <property type="term" value="F:siderophore uptake transmembrane transporter activity"/>
    <property type="evidence" value="ECO:0007669"/>
    <property type="project" value="TreeGrafter"/>
</dbReference>
<evidence type="ECO:0000256" key="8">
    <source>
        <dbReference type="ARBA" id="ARBA00023237"/>
    </source>
</evidence>
<dbReference type="EMBL" id="QOCE01000011">
    <property type="protein sequence ID" value="RBW60594.1"/>
    <property type="molecule type" value="Genomic_DNA"/>
</dbReference>
<dbReference type="InterPro" id="IPR039426">
    <property type="entry name" value="TonB-dep_rcpt-like"/>
</dbReference>
<reference evidence="14 15" key="1">
    <citation type="submission" date="2018-07" db="EMBL/GenBank/DDBJ databases">
        <title>Modular assembly of carbohydrate-degrading microbial communities in the ocean.</title>
        <authorList>
            <person name="Enke T.N."/>
            <person name="Datta M.S."/>
            <person name="Schwartzman J.A."/>
            <person name="Cermak N."/>
            <person name="Schmitz D.A."/>
            <person name="Barrere J."/>
            <person name="Cordero O.X."/>
        </authorList>
    </citation>
    <scope>NUCLEOTIDE SEQUENCE [LARGE SCALE GENOMIC DNA]</scope>
    <source>
        <strain evidence="14 15">C3M10</strain>
    </source>
</reference>
<evidence type="ECO:0000256" key="5">
    <source>
        <dbReference type="ARBA" id="ARBA00022692"/>
    </source>
</evidence>
<keyword evidence="11" id="KW-0732">Signal</keyword>
<dbReference type="GO" id="GO:0009279">
    <property type="term" value="C:cell outer membrane"/>
    <property type="evidence" value="ECO:0007669"/>
    <property type="project" value="UniProtKB-SubCell"/>
</dbReference>
<accession>A0A366XAR2</accession>
<dbReference type="PANTHER" id="PTHR30069">
    <property type="entry name" value="TONB-DEPENDENT OUTER MEMBRANE RECEPTOR"/>
    <property type="match status" value="1"/>
</dbReference>
<name>A0A366XAR2_9RHOB</name>
<evidence type="ECO:0000313" key="15">
    <source>
        <dbReference type="Proteomes" id="UP000252706"/>
    </source>
</evidence>
<evidence type="ECO:0000256" key="4">
    <source>
        <dbReference type="ARBA" id="ARBA00022452"/>
    </source>
</evidence>
<organism evidence="14 15">
    <name type="scientific">Phaeobacter gallaeciensis</name>
    <dbReference type="NCBI Taxonomy" id="60890"/>
    <lineage>
        <taxon>Bacteria</taxon>
        <taxon>Pseudomonadati</taxon>
        <taxon>Pseudomonadota</taxon>
        <taxon>Alphaproteobacteria</taxon>
        <taxon>Rhodobacterales</taxon>
        <taxon>Roseobacteraceae</taxon>
        <taxon>Phaeobacter</taxon>
    </lineage>
</organism>
<keyword evidence="4 9" id="KW-1134">Transmembrane beta strand</keyword>
<evidence type="ECO:0000256" key="7">
    <source>
        <dbReference type="ARBA" id="ARBA00023136"/>
    </source>
</evidence>
<evidence type="ECO:0000256" key="11">
    <source>
        <dbReference type="SAM" id="SignalP"/>
    </source>
</evidence>
<dbReference type="Proteomes" id="UP000252706">
    <property type="component" value="Unassembled WGS sequence"/>
</dbReference>
<evidence type="ECO:0000259" key="13">
    <source>
        <dbReference type="Pfam" id="PF07715"/>
    </source>
</evidence>
<sequence length="666" mass="72902">MRARNIMMGLLGTASCLSIIASSVSAQEQEEEFLGTIELGQSKREIQTDTAVPVTNIDQEEINDRQASTVAELIDSVPGVTLVNGTNPQGSGINIRGFGANGTYGTDQKVLIQIDGATTGSEELYRIGNQLYTDPELYKSVSVIRGTVGSFEFGSGVIGGVVRLETKDASDFTGGEPGFKFRQTFGGNTNGEGFLSSTILAWQPTKNWEFLLNYTYRDQDDYKNGDGSVIADTKFKMPSFLAKGKYTFGESDDHSLTLSYNKSTTDEKDVPYDTFAGGATGFANVDRKTESEITGLRYRYSPVANDLVDLDVNLTYSDQLIDISPLTPGGSPLYTAQHRYETTKLTVKNTAYFDTGAMSHNLRAGFEVLERKRQTAFAAPGGTDKRFALFVVDDIEVTEQFTLSPALRYENQDITGDQASVDPLNRSYSNNALMGGLSARYEFNNGIAVFGSGAYTESLPILDDFGSIAFMTQPEKAQTFEVGASYNANDIFSDGDTVRAKVNFYTSNIWDVTSYSGVANVDNKGAEIEASYAHASGFYSDLNMNITEGTETTTAGVKQGWRNSPEDSLRLTVGKRLSAAWDVSWELVAGRNSERQVRSQSGVSYQPVSGYGLNNLRVTYIPQEGLFADTEIRFGVENIFDKQYRTKLSTRDAPGRNFKLTLAKTF</sequence>
<dbReference type="AlphaFoldDB" id="A0A366XAR2"/>
<dbReference type="InterPro" id="IPR000531">
    <property type="entry name" value="Beta-barrel_TonB"/>
</dbReference>
<keyword evidence="6 10" id="KW-0798">TonB box</keyword>
<dbReference type="OrthoDB" id="9796221at2"/>
<dbReference type="InterPro" id="IPR012910">
    <property type="entry name" value="Plug_dom"/>
</dbReference>
<evidence type="ECO:0000256" key="3">
    <source>
        <dbReference type="ARBA" id="ARBA00022448"/>
    </source>
</evidence>
<gene>
    <name evidence="14" type="ORF">DS909_04000</name>
</gene>
<dbReference type="Pfam" id="PF07715">
    <property type="entry name" value="Plug"/>
    <property type="match status" value="1"/>
</dbReference>
<keyword evidence="7 9" id="KW-0472">Membrane</keyword>
<proteinExistence type="inferred from homology"/>
<feature type="domain" description="TonB-dependent receptor-like beta-barrel" evidence="12">
    <location>
        <begin position="254"/>
        <end position="639"/>
    </location>
</feature>
<dbReference type="Pfam" id="PF00593">
    <property type="entry name" value="TonB_dep_Rec_b-barrel"/>
    <property type="match status" value="1"/>
</dbReference>
<dbReference type="PROSITE" id="PS51257">
    <property type="entry name" value="PROKAR_LIPOPROTEIN"/>
    <property type="match status" value="1"/>
</dbReference>
<dbReference type="RefSeq" id="WP_113822144.1">
    <property type="nucleotide sequence ID" value="NZ_QOCE01000011.1"/>
</dbReference>
<protein>
    <submittedName>
        <fullName evidence="14">Ligand-gated channel</fullName>
    </submittedName>
</protein>
<evidence type="ECO:0000256" key="1">
    <source>
        <dbReference type="ARBA" id="ARBA00004571"/>
    </source>
</evidence>
<evidence type="ECO:0000256" key="9">
    <source>
        <dbReference type="PROSITE-ProRule" id="PRU01360"/>
    </source>
</evidence>
<dbReference type="CDD" id="cd01347">
    <property type="entry name" value="ligand_gated_channel"/>
    <property type="match status" value="1"/>
</dbReference>
<keyword evidence="3 9" id="KW-0813">Transport</keyword>
<evidence type="ECO:0000313" key="14">
    <source>
        <dbReference type="EMBL" id="RBW60594.1"/>
    </source>
</evidence>